<feature type="compositionally biased region" description="Polar residues" evidence="1">
    <location>
        <begin position="436"/>
        <end position="447"/>
    </location>
</feature>
<feature type="region of interest" description="Disordered" evidence="1">
    <location>
        <begin position="410"/>
        <end position="494"/>
    </location>
</feature>
<dbReference type="Gene3D" id="3.50.50.60">
    <property type="entry name" value="FAD/NAD(P)-binding domain"/>
    <property type="match status" value="2"/>
</dbReference>
<feature type="region of interest" description="Disordered" evidence="1">
    <location>
        <begin position="515"/>
        <end position="542"/>
    </location>
</feature>
<evidence type="ECO:0000313" key="2">
    <source>
        <dbReference type="EMBL" id="GAA2082938.1"/>
    </source>
</evidence>
<evidence type="ECO:0008006" key="4">
    <source>
        <dbReference type="Google" id="ProtNLM"/>
    </source>
</evidence>
<protein>
    <recommendedName>
        <fullName evidence="4">NAD(P)/FAD-dependent oxidoreductase</fullName>
    </recommendedName>
</protein>
<organism evidence="2 3">
    <name type="scientific">Aeromicrobium halocynthiae</name>
    <dbReference type="NCBI Taxonomy" id="560557"/>
    <lineage>
        <taxon>Bacteria</taxon>
        <taxon>Bacillati</taxon>
        <taxon>Actinomycetota</taxon>
        <taxon>Actinomycetes</taxon>
        <taxon>Propionibacteriales</taxon>
        <taxon>Nocardioidaceae</taxon>
        <taxon>Aeromicrobium</taxon>
    </lineage>
</organism>
<dbReference type="SUPFAM" id="SSF51905">
    <property type="entry name" value="FAD/NAD(P)-binding domain"/>
    <property type="match status" value="1"/>
</dbReference>
<dbReference type="InterPro" id="IPR036188">
    <property type="entry name" value="FAD/NAD-bd_sf"/>
</dbReference>
<feature type="compositionally biased region" description="Low complexity" evidence="1">
    <location>
        <begin position="410"/>
        <end position="420"/>
    </location>
</feature>
<gene>
    <name evidence="2" type="ORF">GCM10009821_24870</name>
</gene>
<dbReference type="PANTHER" id="PTHR10668">
    <property type="entry name" value="PHYTOENE DEHYDROGENASE"/>
    <property type="match status" value="1"/>
</dbReference>
<reference evidence="2 3" key="1">
    <citation type="journal article" date="2019" name="Int. J. Syst. Evol. Microbiol.">
        <title>The Global Catalogue of Microorganisms (GCM) 10K type strain sequencing project: providing services to taxonomists for standard genome sequencing and annotation.</title>
        <authorList>
            <consortium name="The Broad Institute Genomics Platform"/>
            <consortium name="The Broad Institute Genome Sequencing Center for Infectious Disease"/>
            <person name="Wu L."/>
            <person name="Ma J."/>
        </authorList>
    </citation>
    <scope>NUCLEOTIDE SEQUENCE [LARGE SCALE GENOMIC DNA]</scope>
    <source>
        <strain evidence="2 3">JCM 15749</strain>
    </source>
</reference>
<sequence>MSLARSGADVVVVGGGHNALVAATLLAREGLDVLVLERLPHVGGAAVSARPFAGLDARLSRYSYLVSLFPQALVEDLGLHLELRSRPTASFTPYERDGVAQGLLVSTADDAATRRSFHELTGDDSEHDAWRAFYREVEELAGVVAATLLSPLPRRSDLRSQVASPIWTDLVERPLGEAIERRFAHDLVRGVVATDALIGTFASLRDPSLVQNRCFLYHLIGNGTGEWRVPVGGMGAVTGELERVARAAGARIQTKRQVHAVRVDGDGVEVKWRGTGDGRGRAGTEGTVTAPWLLSGIAPHALEGMLETPPVPRSGVDEAPVGSQLKVNLLLSRLPALRSGVDPAVAFAGTFHVNEGYGQLEELHAAARRGEAPFAAGELYCHTLTDRSMLGPELAATSAQTLTYFGLHAPTPHWAAPATAPRRRGDAPTRRCWRPSTPTSPNRSDPWSSGSSTRPPPRSPRSSRCPAGTSSTATCPGPGSTTRRMPSHRPDAGVSTPVTTACWCAAAALVAAVPSAASPGTTPPWRCSRRSAPDLDFTPPGPRWYRSRSRAISSIGRAADS</sequence>
<feature type="compositionally biased region" description="Low complexity" evidence="1">
    <location>
        <begin position="515"/>
        <end position="525"/>
    </location>
</feature>
<dbReference type="PANTHER" id="PTHR10668:SF103">
    <property type="entry name" value="PYRIDINE NUCLEOTIDE-DISULFIDE OXIDOREDUCTASE DOMAIN-CONTAINING PROTEIN 2"/>
    <property type="match status" value="1"/>
</dbReference>
<evidence type="ECO:0000313" key="3">
    <source>
        <dbReference type="Proteomes" id="UP001501480"/>
    </source>
</evidence>
<dbReference type="Pfam" id="PF13450">
    <property type="entry name" value="NAD_binding_8"/>
    <property type="match status" value="1"/>
</dbReference>
<feature type="compositionally biased region" description="Polar residues" evidence="1">
    <location>
        <begin position="468"/>
        <end position="484"/>
    </location>
</feature>
<dbReference type="Proteomes" id="UP001501480">
    <property type="component" value="Unassembled WGS sequence"/>
</dbReference>
<keyword evidence="3" id="KW-1185">Reference proteome</keyword>
<name>A0ABN2W3M9_9ACTN</name>
<dbReference type="EMBL" id="BAAAPY010000010">
    <property type="protein sequence ID" value="GAA2082938.1"/>
    <property type="molecule type" value="Genomic_DNA"/>
</dbReference>
<accession>A0ABN2W3M9</accession>
<comment type="caution">
    <text evidence="2">The sequence shown here is derived from an EMBL/GenBank/DDBJ whole genome shotgun (WGS) entry which is preliminary data.</text>
</comment>
<proteinExistence type="predicted"/>
<evidence type="ECO:0000256" key="1">
    <source>
        <dbReference type="SAM" id="MobiDB-lite"/>
    </source>
</evidence>